<dbReference type="EMBL" id="JARKIE010000284">
    <property type="protein sequence ID" value="KAJ7658032.1"/>
    <property type="molecule type" value="Genomic_DNA"/>
</dbReference>
<reference evidence="2" key="1">
    <citation type="submission" date="2023-03" db="EMBL/GenBank/DDBJ databases">
        <title>Massive genome expansion in bonnet fungi (Mycena s.s.) driven by repeated elements and novel gene families across ecological guilds.</title>
        <authorList>
            <consortium name="Lawrence Berkeley National Laboratory"/>
            <person name="Harder C.B."/>
            <person name="Miyauchi S."/>
            <person name="Viragh M."/>
            <person name="Kuo A."/>
            <person name="Thoen E."/>
            <person name="Andreopoulos B."/>
            <person name="Lu D."/>
            <person name="Skrede I."/>
            <person name="Drula E."/>
            <person name="Henrissat B."/>
            <person name="Morin E."/>
            <person name="Kohler A."/>
            <person name="Barry K."/>
            <person name="LaButti K."/>
            <person name="Morin E."/>
            <person name="Salamov A."/>
            <person name="Lipzen A."/>
            <person name="Mereny Z."/>
            <person name="Hegedus B."/>
            <person name="Baldrian P."/>
            <person name="Stursova M."/>
            <person name="Weitz H."/>
            <person name="Taylor A."/>
            <person name="Grigoriev I.V."/>
            <person name="Nagy L.G."/>
            <person name="Martin F."/>
            <person name="Kauserud H."/>
        </authorList>
    </citation>
    <scope>NUCLEOTIDE SEQUENCE</scope>
    <source>
        <strain evidence="2">CBHHK067</strain>
    </source>
</reference>
<gene>
    <name evidence="2" type="ORF">B0H17DRAFT_1213335</name>
</gene>
<evidence type="ECO:0000256" key="1">
    <source>
        <dbReference type="SAM" id="MobiDB-lite"/>
    </source>
</evidence>
<protein>
    <submittedName>
        <fullName evidence="2">Uncharacterized protein</fullName>
    </submittedName>
</protein>
<dbReference type="Proteomes" id="UP001221757">
    <property type="component" value="Unassembled WGS sequence"/>
</dbReference>
<feature type="compositionally biased region" description="Polar residues" evidence="1">
    <location>
        <begin position="101"/>
        <end position="112"/>
    </location>
</feature>
<keyword evidence="3" id="KW-1185">Reference proteome</keyword>
<dbReference type="AlphaFoldDB" id="A0AAD7CQF7"/>
<comment type="caution">
    <text evidence="2">The sequence shown here is derived from an EMBL/GenBank/DDBJ whole genome shotgun (WGS) entry which is preliminary data.</text>
</comment>
<proteinExistence type="predicted"/>
<feature type="region of interest" description="Disordered" evidence="1">
    <location>
        <begin position="96"/>
        <end position="119"/>
    </location>
</feature>
<accession>A0AAD7CQF7</accession>
<evidence type="ECO:0000313" key="2">
    <source>
        <dbReference type="EMBL" id="KAJ7658032.1"/>
    </source>
</evidence>
<organism evidence="2 3">
    <name type="scientific">Mycena rosella</name>
    <name type="common">Pink bonnet</name>
    <name type="synonym">Agaricus rosellus</name>
    <dbReference type="NCBI Taxonomy" id="1033263"/>
    <lineage>
        <taxon>Eukaryota</taxon>
        <taxon>Fungi</taxon>
        <taxon>Dikarya</taxon>
        <taxon>Basidiomycota</taxon>
        <taxon>Agaricomycotina</taxon>
        <taxon>Agaricomycetes</taxon>
        <taxon>Agaricomycetidae</taxon>
        <taxon>Agaricales</taxon>
        <taxon>Marasmiineae</taxon>
        <taxon>Mycenaceae</taxon>
        <taxon>Mycena</taxon>
    </lineage>
</organism>
<sequence length="249" mass="25591">MYNVDVAAVLQLIRTALLHAYRNIYVSVPAALEATEGDLADVVSIVGKCKSAPTQDELASLNRDFLTVRKNEATLETATKTATVLGPIIGLPLPEAEDLNSDTSSRSSQWTLRNPPTSPTATTLAATNLLASTRAAPPCSCTALVSQLNPSPRDMSALIAGLSQGIVDAQAKAPATGTETTCHPNEVALALLIVSLSTAQAAKPLDAGTVPQAPELALIQSLAALFVSTPSSVAPPTDITAIPVAVACC</sequence>
<name>A0AAD7CQF7_MYCRO</name>
<evidence type="ECO:0000313" key="3">
    <source>
        <dbReference type="Proteomes" id="UP001221757"/>
    </source>
</evidence>